<evidence type="ECO:0000256" key="1">
    <source>
        <dbReference type="SAM" id="MobiDB-lite"/>
    </source>
</evidence>
<feature type="compositionally biased region" description="Polar residues" evidence="1">
    <location>
        <begin position="463"/>
        <end position="472"/>
    </location>
</feature>
<feature type="compositionally biased region" description="Polar residues" evidence="1">
    <location>
        <begin position="341"/>
        <end position="354"/>
    </location>
</feature>
<dbReference type="OrthoDB" id="1792985at2"/>
<feature type="compositionally biased region" description="Basic and acidic residues" evidence="1">
    <location>
        <begin position="99"/>
        <end position="113"/>
    </location>
</feature>
<name>A0A420EFL5_9ALTE</name>
<accession>A0A420EFL5</accession>
<dbReference type="CDD" id="cd17470">
    <property type="entry name" value="T3SS_Flik_C"/>
    <property type="match status" value="1"/>
</dbReference>
<dbReference type="RefSeq" id="WP_120353491.1">
    <property type="nucleotide sequence ID" value="NZ_RAQO01000004.1"/>
</dbReference>
<dbReference type="InterPro" id="IPR021136">
    <property type="entry name" value="Flagellar_hook_control-like_C"/>
</dbReference>
<feature type="compositionally biased region" description="Polar residues" evidence="1">
    <location>
        <begin position="393"/>
        <end position="404"/>
    </location>
</feature>
<evidence type="ECO:0000313" key="4">
    <source>
        <dbReference type="Proteomes" id="UP000286482"/>
    </source>
</evidence>
<feature type="compositionally biased region" description="Basic and acidic residues" evidence="1">
    <location>
        <begin position="664"/>
        <end position="674"/>
    </location>
</feature>
<dbReference type="PANTHER" id="PTHR37533:SF2">
    <property type="entry name" value="FLAGELLAR HOOK-LENGTH CONTROL PROTEIN"/>
    <property type="match status" value="1"/>
</dbReference>
<dbReference type="EMBL" id="RAQO01000004">
    <property type="protein sequence ID" value="RKF19485.1"/>
    <property type="molecule type" value="Genomic_DNA"/>
</dbReference>
<gene>
    <name evidence="3" type="ORF">DBZ36_03190</name>
</gene>
<feature type="compositionally biased region" description="Polar residues" evidence="1">
    <location>
        <begin position="215"/>
        <end position="225"/>
    </location>
</feature>
<feature type="compositionally biased region" description="Low complexity" evidence="1">
    <location>
        <begin position="204"/>
        <end position="214"/>
    </location>
</feature>
<keyword evidence="3" id="KW-0969">Cilium</keyword>
<dbReference type="Gene3D" id="3.30.750.140">
    <property type="match status" value="1"/>
</dbReference>
<feature type="compositionally biased region" description="Polar residues" evidence="1">
    <location>
        <begin position="417"/>
        <end position="430"/>
    </location>
</feature>
<feature type="region of interest" description="Disordered" evidence="1">
    <location>
        <begin position="204"/>
        <end position="252"/>
    </location>
</feature>
<evidence type="ECO:0000313" key="3">
    <source>
        <dbReference type="EMBL" id="RKF19485.1"/>
    </source>
</evidence>
<organism evidence="3 4">
    <name type="scientific">Alginatibacterium sediminis</name>
    <dbReference type="NCBI Taxonomy" id="2164068"/>
    <lineage>
        <taxon>Bacteria</taxon>
        <taxon>Pseudomonadati</taxon>
        <taxon>Pseudomonadota</taxon>
        <taxon>Gammaproteobacteria</taxon>
        <taxon>Alteromonadales</taxon>
        <taxon>Alteromonadaceae</taxon>
        <taxon>Alginatibacterium</taxon>
    </lineage>
</organism>
<dbReference type="InterPro" id="IPR052563">
    <property type="entry name" value="FliK"/>
</dbReference>
<dbReference type="AlphaFoldDB" id="A0A420EFL5"/>
<keyword evidence="3" id="KW-0282">Flagellum</keyword>
<dbReference type="PANTHER" id="PTHR37533">
    <property type="entry name" value="FLAGELLAR HOOK-LENGTH CONTROL PROTEIN"/>
    <property type="match status" value="1"/>
</dbReference>
<reference evidence="3 4" key="1">
    <citation type="submission" date="2018-09" db="EMBL/GenBank/DDBJ databases">
        <authorList>
            <person name="Wang Z."/>
        </authorList>
    </citation>
    <scope>NUCLEOTIDE SEQUENCE [LARGE SCALE GENOMIC DNA]</scope>
    <source>
        <strain evidence="3 4">ALS 81</strain>
    </source>
</reference>
<dbReference type="InterPro" id="IPR038610">
    <property type="entry name" value="FliK-like_C_sf"/>
</dbReference>
<keyword evidence="3" id="KW-0966">Cell projection</keyword>
<dbReference type="Proteomes" id="UP000286482">
    <property type="component" value="Unassembled WGS sequence"/>
</dbReference>
<feature type="region of interest" description="Disordered" evidence="1">
    <location>
        <begin position="613"/>
        <end position="674"/>
    </location>
</feature>
<protein>
    <submittedName>
        <fullName evidence="3">Flagellar hook-length control protein FliK</fullName>
    </submittedName>
</protein>
<keyword evidence="4" id="KW-1185">Reference proteome</keyword>
<feature type="region of interest" description="Disordered" evidence="1">
    <location>
        <begin position="336"/>
        <end position="527"/>
    </location>
</feature>
<comment type="caution">
    <text evidence="3">The sequence shown here is derived from an EMBL/GenBank/DDBJ whole genome shotgun (WGS) entry which is preliminary data.</text>
</comment>
<dbReference type="Pfam" id="PF02120">
    <property type="entry name" value="Flg_hook"/>
    <property type="match status" value="1"/>
</dbReference>
<feature type="compositionally biased region" description="Low complexity" evidence="1">
    <location>
        <begin position="484"/>
        <end position="511"/>
    </location>
</feature>
<sequence>MEFMLGQTSFTKTGPISSSLATDNKDYFLESSAVTATSLGTDAPLDETATDTKQVFAQALEKIALLVEDKSSKTSEQGSEQLQDVAALLADVKQQLQESEEHGAHENCERDESTLAESDIQNTEALLQQLEAIEDLVADLNQSQNNPQLEQRLSQLIAQDLSQMSFQSDPLSKASDKIAASEDNSDFGFKQSWLNELMGSSANAKTSSTTAQNSESIVSAPSLKNTDAEDESTQAKVVDKSAMASSSEAEPLKTELKFEHKPDATASSLQAKVNALVTLAKGDETEKTKSLSAEEAKNIAPKTEVDLTPTTKTKAEIEVNLGTKIQSESVAIDDAKAARELQSTRNPQPAQTVATVMGNEVKQSASTVGVSNSDAQPQQSKTVEMQLADEAKSTSQTSKSNSDAPDSKVVTSEPKSELNTSKNQNQTQETPDAKRVNAEQEALAAASNKPEVSWSATKADGETNPQQTGVQNRNERQDTVSNTSFGQSFGQSSDGQQQASQQQSQQQQSGQLNSNLHPSSETKEQGQWLQRPIPANNMNSELNERVQYMAAKGMQSAEIRLDPGDLGSLQIRLQITQEGASVQIQAQNPQTRELLEQTMPRLREMLSQQGIELNNGSVGSDQGRGHQHAHHGEAERGRAGMGNSSGQTETQSDIDQSNGVLQRQNERSVIDFYA</sequence>
<feature type="compositionally biased region" description="Polar residues" evidence="1">
    <location>
        <begin position="642"/>
        <end position="663"/>
    </location>
</feature>
<feature type="compositionally biased region" description="Polar residues" evidence="1">
    <location>
        <begin position="361"/>
        <end position="383"/>
    </location>
</feature>
<feature type="region of interest" description="Disordered" evidence="1">
    <location>
        <begin position="96"/>
        <end position="116"/>
    </location>
</feature>
<evidence type="ECO:0000259" key="2">
    <source>
        <dbReference type="Pfam" id="PF02120"/>
    </source>
</evidence>
<proteinExistence type="predicted"/>
<feature type="domain" description="Flagellar hook-length control protein-like C-terminal" evidence="2">
    <location>
        <begin position="544"/>
        <end position="625"/>
    </location>
</feature>